<sequence length="257" mass="27508">MVTRCHRPQELEWRLAEVVILEASRVAQNAAEVEEGEVVSRRRDKENVGGIRHFDQAGRDLGGKGKQVVGKIDVVSSAPGCANHALLLNFVAEGSGETPSSRPAAVNFEDGGQRVLGRIIPGNGPPNVGSNLGLGNALDGSSRALSPCSQNDQVRNKRDSHNYSGMIINQLGVVKRTKEHEQVVVGSVDSFHGVFPAVRTTFMGAVGNLFPDAGGAGVDEGEGNHLADDEQETVRRELVLMLDRRRWSANTISAGSR</sequence>
<proteinExistence type="predicted"/>
<evidence type="ECO:0000313" key="1">
    <source>
        <dbReference type="EMBL" id="OMO68009.1"/>
    </source>
</evidence>
<reference evidence="1 2" key="1">
    <citation type="submission" date="2013-09" db="EMBL/GenBank/DDBJ databases">
        <title>Corchorus capsularis genome sequencing.</title>
        <authorList>
            <person name="Alam M."/>
            <person name="Haque M.S."/>
            <person name="Islam M.S."/>
            <person name="Emdad E.M."/>
            <person name="Islam M.M."/>
            <person name="Ahmed B."/>
            <person name="Halim A."/>
            <person name="Hossen Q.M.M."/>
            <person name="Hossain M.Z."/>
            <person name="Ahmed R."/>
            <person name="Khan M.M."/>
            <person name="Islam R."/>
            <person name="Rashid M.M."/>
            <person name="Khan S.A."/>
            <person name="Rahman M.S."/>
            <person name="Alam M."/>
        </authorList>
    </citation>
    <scope>NUCLEOTIDE SEQUENCE [LARGE SCALE GENOMIC DNA]</scope>
    <source>
        <strain evidence="2">cv. CVL-1</strain>
        <tissue evidence="1">Whole seedling</tissue>
    </source>
</reference>
<keyword evidence="2" id="KW-1185">Reference proteome</keyword>
<dbReference type="Proteomes" id="UP000188268">
    <property type="component" value="Unassembled WGS sequence"/>
</dbReference>
<protein>
    <submittedName>
        <fullName evidence="1">Uncharacterized protein</fullName>
    </submittedName>
</protein>
<evidence type="ECO:0000313" key="2">
    <source>
        <dbReference type="Proteomes" id="UP000188268"/>
    </source>
</evidence>
<accession>A0A1R3HCE2</accession>
<organism evidence="1 2">
    <name type="scientific">Corchorus capsularis</name>
    <name type="common">Jute</name>
    <dbReference type="NCBI Taxonomy" id="210143"/>
    <lineage>
        <taxon>Eukaryota</taxon>
        <taxon>Viridiplantae</taxon>
        <taxon>Streptophyta</taxon>
        <taxon>Embryophyta</taxon>
        <taxon>Tracheophyta</taxon>
        <taxon>Spermatophyta</taxon>
        <taxon>Magnoliopsida</taxon>
        <taxon>eudicotyledons</taxon>
        <taxon>Gunneridae</taxon>
        <taxon>Pentapetalae</taxon>
        <taxon>rosids</taxon>
        <taxon>malvids</taxon>
        <taxon>Malvales</taxon>
        <taxon>Malvaceae</taxon>
        <taxon>Grewioideae</taxon>
        <taxon>Apeibeae</taxon>
        <taxon>Corchorus</taxon>
    </lineage>
</organism>
<comment type="caution">
    <text evidence="1">The sequence shown here is derived from an EMBL/GenBank/DDBJ whole genome shotgun (WGS) entry which is preliminary data.</text>
</comment>
<gene>
    <name evidence="1" type="ORF">CCACVL1_20140</name>
</gene>
<dbReference type="AlphaFoldDB" id="A0A1R3HCE2"/>
<dbReference type="Gramene" id="OMO68009">
    <property type="protein sequence ID" value="OMO68009"/>
    <property type="gene ID" value="CCACVL1_20140"/>
</dbReference>
<dbReference type="EMBL" id="AWWV01012291">
    <property type="protein sequence ID" value="OMO68009.1"/>
    <property type="molecule type" value="Genomic_DNA"/>
</dbReference>
<name>A0A1R3HCE2_COCAP</name>